<dbReference type="Proteomes" id="UP000663870">
    <property type="component" value="Unassembled WGS sequence"/>
</dbReference>
<evidence type="ECO:0000313" key="3">
    <source>
        <dbReference type="EMBL" id="CAF1322478.1"/>
    </source>
</evidence>
<sequence>MKFELLPNEILLLCFQYLNILDIFCSFDQLNKRFSKLIRTIQFQLNFENVKKTIFDKFCIKMKLNPEIQKQIYSLKLSNEDTCGQIDAFLSIFSLNEFSSLQSLTLSEIEKENIEKLKITLPLTSFHMICDKLQDNEIFDILPMFNLRTLSISSLHSIEKCINDTSNITNLTIQDCSLEHLLYHMFKYFPMLKYLNVKYITRRNRPIESDNNDSMFNTHNGIHLKQLIIGLLEYDFDEFEVFIKLIPNLRILIINTEGDINMMNACQWKNLIQSSLPYLNIFKFNFGCYHNDNDETILKKFKHFQDDFWCKQHQWYTEYSCEKYKACIYTIPYLSTGYILEMNTQRFPNKLINHLNTFDKVTYLGLYDSNLTDKCQDYFSNVESLILFTSYIVQYQFDISYLKMIVNLSHIKHLNMSMYERIISSREFLEILKESPKLSTITINSINLNLLLYDDELCKYLNKMITKLNICKELTLRFNIPNTLENFKSSFNNSKELKNFCKIFSNIEHLECYIMKPNHVLFLLNHLSKLSTMKIHLPPLDNYDYFLNLFKQESSRLNFIFRVKNINVKTPEVSMWIGKNMTQSNKWSFLRIFTNKKANFLR</sequence>
<organism evidence="3 6">
    <name type="scientific">Rotaria sordida</name>
    <dbReference type="NCBI Taxonomy" id="392033"/>
    <lineage>
        <taxon>Eukaryota</taxon>
        <taxon>Metazoa</taxon>
        <taxon>Spiralia</taxon>
        <taxon>Gnathifera</taxon>
        <taxon>Rotifera</taxon>
        <taxon>Eurotatoria</taxon>
        <taxon>Bdelloidea</taxon>
        <taxon>Philodinida</taxon>
        <taxon>Philodinidae</taxon>
        <taxon>Rotaria</taxon>
    </lineage>
</organism>
<name>A0A815FA43_9BILA</name>
<gene>
    <name evidence="4" type="ORF">JXQ802_LOCUS46790</name>
    <name evidence="5" type="ORF">OTI717_LOCUS28999</name>
    <name evidence="3" type="ORF">PYM288_LOCUS30985</name>
    <name evidence="2" type="ORF">ZHD862_LOCUS27480</name>
</gene>
<evidence type="ECO:0000313" key="4">
    <source>
        <dbReference type="EMBL" id="CAF1586662.1"/>
    </source>
</evidence>
<dbReference type="Proteomes" id="UP000663854">
    <property type="component" value="Unassembled WGS sequence"/>
</dbReference>
<keyword evidence="7" id="KW-1185">Reference proteome</keyword>
<feature type="domain" description="F-box" evidence="1">
    <location>
        <begin position="1"/>
        <end position="50"/>
    </location>
</feature>
<dbReference type="Gene3D" id="3.80.10.10">
    <property type="entry name" value="Ribonuclease Inhibitor"/>
    <property type="match status" value="1"/>
</dbReference>
<dbReference type="EMBL" id="CAJNOL010004365">
    <property type="protein sequence ID" value="CAF1586662.1"/>
    <property type="molecule type" value="Genomic_DNA"/>
</dbReference>
<dbReference type="EMBL" id="CAJNOT010002176">
    <property type="protein sequence ID" value="CAF1291605.1"/>
    <property type="molecule type" value="Genomic_DNA"/>
</dbReference>
<evidence type="ECO:0000313" key="2">
    <source>
        <dbReference type="EMBL" id="CAF1291605.1"/>
    </source>
</evidence>
<dbReference type="PROSITE" id="PS50181">
    <property type="entry name" value="FBOX"/>
    <property type="match status" value="1"/>
</dbReference>
<dbReference type="Proteomes" id="UP000663864">
    <property type="component" value="Unassembled WGS sequence"/>
</dbReference>
<dbReference type="AlphaFoldDB" id="A0A815FA43"/>
<dbReference type="CDD" id="cd09917">
    <property type="entry name" value="F-box_SF"/>
    <property type="match status" value="1"/>
</dbReference>
<dbReference type="Proteomes" id="UP000663823">
    <property type="component" value="Unassembled WGS sequence"/>
</dbReference>
<dbReference type="InterPro" id="IPR032675">
    <property type="entry name" value="LRR_dom_sf"/>
</dbReference>
<protein>
    <recommendedName>
        <fullName evidence="1">F-box domain-containing protein</fullName>
    </recommendedName>
</protein>
<evidence type="ECO:0000259" key="1">
    <source>
        <dbReference type="PROSITE" id="PS50181"/>
    </source>
</evidence>
<evidence type="ECO:0000313" key="7">
    <source>
        <dbReference type="Proteomes" id="UP000663870"/>
    </source>
</evidence>
<dbReference type="EMBL" id="CAJOAX010007105">
    <property type="protein sequence ID" value="CAF4000796.1"/>
    <property type="molecule type" value="Genomic_DNA"/>
</dbReference>
<reference evidence="3" key="1">
    <citation type="submission" date="2021-02" db="EMBL/GenBank/DDBJ databases">
        <authorList>
            <person name="Nowell W R."/>
        </authorList>
    </citation>
    <scope>NUCLEOTIDE SEQUENCE</scope>
</reference>
<comment type="caution">
    <text evidence="3">The sequence shown here is derived from an EMBL/GenBank/DDBJ whole genome shotgun (WGS) entry which is preliminary data.</text>
</comment>
<dbReference type="EMBL" id="CAJNOH010003075">
    <property type="protein sequence ID" value="CAF1322478.1"/>
    <property type="molecule type" value="Genomic_DNA"/>
</dbReference>
<evidence type="ECO:0000313" key="6">
    <source>
        <dbReference type="Proteomes" id="UP000663854"/>
    </source>
</evidence>
<dbReference type="InterPro" id="IPR001810">
    <property type="entry name" value="F-box_dom"/>
</dbReference>
<proteinExistence type="predicted"/>
<evidence type="ECO:0000313" key="5">
    <source>
        <dbReference type="EMBL" id="CAF4000796.1"/>
    </source>
</evidence>
<accession>A0A815FA43</accession>